<proteinExistence type="predicted"/>
<feature type="region of interest" description="Disordered" evidence="1">
    <location>
        <begin position="1"/>
        <end position="29"/>
    </location>
</feature>
<sequence length="110" mass="12351">MFGTISAVSGGRDPRSVANREVPEKVPLRPQGNEPVIVRVVWSDGSEEWRPARAVRWTTTHVMVAWRDSHSDPYSERHEWMRAGDVARSVSWLVAPPARPRPGSSLADPR</sequence>
<gene>
    <name evidence="2" type="ORF">Cch01nite_18630</name>
</gene>
<evidence type="ECO:0000313" key="2">
    <source>
        <dbReference type="EMBL" id="GIG21139.1"/>
    </source>
</evidence>
<keyword evidence="3" id="KW-1185">Reference proteome</keyword>
<evidence type="ECO:0000313" key="3">
    <source>
        <dbReference type="Proteomes" id="UP000632740"/>
    </source>
</evidence>
<name>A0A919P4C0_9CELL</name>
<reference evidence="2" key="1">
    <citation type="submission" date="2021-01" db="EMBL/GenBank/DDBJ databases">
        <title>Whole genome shotgun sequence of Cellulomonas chitinilytica NBRC 110799.</title>
        <authorList>
            <person name="Komaki H."/>
            <person name="Tamura T."/>
        </authorList>
    </citation>
    <scope>NUCLEOTIDE SEQUENCE</scope>
    <source>
        <strain evidence="2">NBRC 110799</strain>
    </source>
</reference>
<protein>
    <submittedName>
        <fullName evidence="2">Uncharacterized protein</fullName>
    </submittedName>
</protein>
<dbReference type="AlphaFoldDB" id="A0A919P4C0"/>
<evidence type="ECO:0000256" key="1">
    <source>
        <dbReference type="SAM" id="MobiDB-lite"/>
    </source>
</evidence>
<comment type="caution">
    <text evidence="2">The sequence shown here is derived from an EMBL/GenBank/DDBJ whole genome shotgun (WGS) entry which is preliminary data.</text>
</comment>
<organism evidence="2 3">
    <name type="scientific">Cellulomonas chitinilytica</name>
    <dbReference type="NCBI Taxonomy" id="398759"/>
    <lineage>
        <taxon>Bacteria</taxon>
        <taxon>Bacillati</taxon>
        <taxon>Actinomycetota</taxon>
        <taxon>Actinomycetes</taxon>
        <taxon>Micrococcales</taxon>
        <taxon>Cellulomonadaceae</taxon>
        <taxon>Cellulomonas</taxon>
    </lineage>
</organism>
<dbReference type="Proteomes" id="UP000632740">
    <property type="component" value="Unassembled WGS sequence"/>
</dbReference>
<dbReference type="EMBL" id="BONK01000005">
    <property type="protein sequence ID" value="GIG21139.1"/>
    <property type="molecule type" value="Genomic_DNA"/>
</dbReference>
<accession>A0A919P4C0</accession>